<keyword evidence="3" id="KW-1185">Reference proteome</keyword>
<organism evidence="2 3">
    <name type="scientific">Cylindrodendrum hubeiense</name>
    <dbReference type="NCBI Taxonomy" id="595255"/>
    <lineage>
        <taxon>Eukaryota</taxon>
        <taxon>Fungi</taxon>
        <taxon>Dikarya</taxon>
        <taxon>Ascomycota</taxon>
        <taxon>Pezizomycotina</taxon>
        <taxon>Sordariomycetes</taxon>
        <taxon>Hypocreomycetidae</taxon>
        <taxon>Hypocreales</taxon>
        <taxon>Nectriaceae</taxon>
        <taxon>Cylindrodendrum</taxon>
    </lineage>
</organism>
<dbReference type="AlphaFoldDB" id="A0A9P5H9I7"/>
<feature type="region of interest" description="Disordered" evidence="1">
    <location>
        <begin position="42"/>
        <end position="70"/>
    </location>
</feature>
<comment type="caution">
    <text evidence="2">The sequence shown here is derived from an EMBL/GenBank/DDBJ whole genome shotgun (WGS) entry which is preliminary data.</text>
</comment>
<accession>A0A9P5H9I7</accession>
<proteinExistence type="predicted"/>
<dbReference type="EMBL" id="JAANBB010000055">
    <property type="protein sequence ID" value="KAF7552801.1"/>
    <property type="molecule type" value="Genomic_DNA"/>
</dbReference>
<evidence type="ECO:0000313" key="2">
    <source>
        <dbReference type="EMBL" id="KAF7552801.1"/>
    </source>
</evidence>
<dbReference type="Proteomes" id="UP000722485">
    <property type="component" value="Unassembled WGS sequence"/>
</dbReference>
<gene>
    <name evidence="2" type="ORF">G7Z17_g4069</name>
</gene>
<evidence type="ECO:0000313" key="3">
    <source>
        <dbReference type="Proteomes" id="UP000722485"/>
    </source>
</evidence>
<evidence type="ECO:0000256" key="1">
    <source>
        <dbReference type="SAM" id="MobiDB-lite"/>
    </source>
</evidence>
<sequence>MEHLVPKRQPRRNLAGLPLFSTFAELRAPTVMTEGEIEAPAALRGPLTLISDPSSAPAGGDDDMSKGKDPRLSKYQVYYSEGSEDAQFFGFIKDMRLPKWRNTEDAESSTPRV</sequence>
<protein>
    <submittedName>
        <fullName evidence="2">Uncharacterized protein</fullName>
    </submittedName>
</protein>
<name>A0A9P5H9I7_9HYPO</name>
<reference evidence="2" key="1">
    <citation type="submission" date="2020-03" db="EMBL/GenBank/DDBJ databases">
        <title>Draft Genome Sequence of Cylindrodendrum hubeiense.</title>
        <authorList>
            <person name="Buettner E."/>
            <person name="Kellner H."/>
        </authorList>
    </citation>
    <scope>NUCLEOTIDE SEQUENCE</scope>
    <source>
        <strain evidence="2">IHI 201604</strain>
    </source>
</reference>